<sequence length="117" mass="13159">MQNKVEIKDNQLIIIPQGINKLTSLKKRLEIPLQHVQGASIDMEILDESAGFRGPGTKLNNYWAGTFRKDGEKTFFNIKSADHKPVVVQLANENYTRLVLGVDNPEEIVDLVNNSIN</sequence>
<organism evidence="1 2">
    <name type="scientific">Pediococcus argentinicus</name>
    <dbReference type="NCBI Taxonomy" id="480391"/>
    <lineage>
        <taxon>Bacteria</taxon>
        <taxon>Bacillati</taxon>
        <taxon>Bacillota</taxon>
        <taxon>Bacilli</taxon>
        <taxon>Lactobacillales</taxon>
        <taxon>Lactobacillaceae</taxon>
        <taxon>Pediococcus</taxon>
    </lineage>
</organism>
<dbReference type="PATRIC" id="fig|480391.4.peg.1798"/>
<dbReference type="EMBL" id="JQCQ01000009">
    <property type="protein sequence ID" value="KRO25502.1"/>
    <property type="molecule type" value="Genomic_DNA"/>
</dbReference>
<reference evidence="1 2" key="1">
    <citation type="journal article" date="2015" name="Genome Announc.">
        <title>Expanding the biotechnology potential of lactobacilli through comparative genomics of 213 strains and associated genera.</title>
        <authorList>
            <person name="Sun Z."/>
            <person name="Harris H.M."/>
            <person name="McCann A."/>
            <person name="Guo C."/>
            <person name="Argimon S."/>
            <person name="Zhang W."/>
            <person name="Yang X."/>
            <person name="Jeffery I.B."/>
            <person name="Cooney J.C."/>
            <person name="Kagawa T.F."/>
            <person name="Liu W."/>
            <person name="Song Y."/>
            <person name="Salvetti E."/>
            <person name="Wrobel A."/>
            <person name="Rasinkangas P."/>
            <person name="Parkhill J."/>
            <person name="Rea M.C."/>
            <person name="O'Sullivan O."/>
            <person name="Ritari J."/>
            <person name="Douillard F.P."/>
            <person name="Paul Ross R."/>
            <person name="Yang R."/>
            <person name="Briner A.E."/>
            <person name="Felis G.E."/>
            <person name="de Vos W.M."/>
            <person name="Barrangou R."/>
            <person name="Klaenhammer T.R."/>
            <person name="Caufield P.W."/>
            <person name="Cui Y."/>
            <person name="Zhang H."/>
            <person name="O'Toole P.W."/>
        </authorList>
    </citation>
    <scope>NUCLEOTIDE SEQUENCE [LARGE SCALE GENOMIC DNA]</scope>
    <source>
        <strain evidence="1 2">DSM 23026</strain>
    </source>
</reference>
<proteinExistence type="predicted"/>
<accession>A0A0R2NI72</accession>
<keyword evidence="2" id="KW-1185">Reference proteome</keyword>
<dbReference type="RefSeq" id="WP_057798785.1">
    <property type="nucleotide sequence ID" value="NZ_BJZZ01000008.1"/>
</dbReference>
<evidence type="ECO:0008006" key="3">
    <source>
        <dbReference type="Google" id="ProtNLM"/>
    </source>
</evidence>
<dbReference type="OrthoDB" id="530515at2"/>
<gene>
    <name evidence="1" type="ORF">IV88_GL001752</name>
</gene>
<evidence type="ECO:0000313" key="2">
    <source>
        <dbReference type="Proteomes" id="UP000051249"/>
    </source>
</evidence>
<dbReference type="Proteomes" id="UP000051249">
    <property type="component" value="Unassembled WGS sequence"/>
</dbReference>
<name>A0A0R2NI72_9LACO</name>
<dbReference type="AlphaFoldDB" id="A0A0R2NI72"/>
<protein>
    <recommendedName>
        <fullName evidence="3">Bacterial Pleckstrin homology domain-containing protein</fullName>
    </recommendedName>
</protein>
<comment type="caution">
    <text evidence="1">The sequence shown here is derived from an EMBL/GenBank/DDBJ whole genome shotgun (WGS) entry which is preliminary data.</text>
</comment>
<evidence type="ECO:0000313" key="1">
    <source>
        <dbReference type="EMBL" id="KRO25502.1"/>
    </source>
</evidence>